<keyword evidence="5" id="KW-0732">Signal</keyword>
<protein>
    <recommendedName>
        <fullName evidence="3">Nicastrin</fullName>
    </recommendedName>
</protein>
<comment type="subcellular location">
    <subcellularLocation>
        <location evidence="1">Membrane</location>
        <topology evidence="1">Single-pass type I membrane protein</topology>
    </subcellularLocation>
</comment>
<gene>
    <name evidence="12" type="ORF">SSS_1743</name>
</gene>
<feature type="domain" description="Nicastrin small lobe" evidence="11">
    <location>
        <begin position="13"/>
        <end position="91"/>
    </location>
</feature>
<dbReference type="SUPFAM" id="SSF53187">
    <property type="entry name" value="Zn-dependent exopeptidases"/>
    <property type="match status" value="1"/>
</dbReference>
<comment type="similarity">
    <text evidence="2">Belongs to the nicastrin family.</text>
</comment>
<reference evidence="12" key="2">
    <citation type="submission" date="2020-01" db="EMBL/GenBank/DDBJ databases">
        <authorList>
            <person name="Korhonen P.K.K."/>
            <person name="Guangxu M.G."/>
            <person name="Wang T.W."/>
            <person name="Stroehlein A.J.S."/>
            <person name="Young N.D."/>
            <person name="Ang C.-S.A."/>
            <person name="Fernando D.W.F."/>
            <person name="Lu H.L."/>
            <person name="Taylor S.T."/>
            <person name="Ehtesham M.E.M."/>
            <person name="Najaraj S.H.N."/>
            <person name="Harsha G.H.G."/>
            <person name="Madugundu A.M."/>
            <person name="Renuse S.R."/>
            <person name="Holt D.H."/>
            <person name="Pandey A.P."/>
            <person name="Papenfuss A.P."/>
            <person name="Gasser R.B.G."/>
            <person name="Fischer K.F."/>
        </authorList>
    </citation>
    <scope>NUCLEOTIDE SEQUENCE</scope>
    <source>
        <strain evidence="12">SSS_KF_BRIS2020</strain>
    </source>
</reference>
<reference evidence="13" key="3">
    <citation type="submission" date="2022-06" db="UniProtKB">
        <authorList>
            <consortium name="EnsemblMetazoa"/>
        </authorList>
    </citation>
    <scope>IDENTIFICATION</scope>
</reference>
<dbReference type="Proteomes" id="UP000070412">
    <property type="component" value="Unassembled WGS sequence"/>
</dbReference>
<evidence type="ECO:0000313" key="14">
    <source>
        <dbReference type="Proteomes" id="UP000070412"/>
    </source>
</evidence>
<evidence type="ECO:0000256" key="2">
    <source>
        <dbReference type="ARBA" id="ARBA00007717"/>
    </source>
</evidence>
<evidence type="ECO:0000313" key="12">
    <source>
        <dbReference type="EMBL" id="KAF7490471.1"/>
    </source>
</evidence>
<keyword evidence="14" id="KW-1185">Reference proteome</keyword>
<keyword evidence="8 10" id="KW-0472">Membrane</keyword>
<organism evidence="12">
    <name type="scientific">Sarcoptes scabiei</name>
    <name type="common">Itch mite</name>
    <name type="synonym">Acarus scabiei</name>
    <dbReference type="NCBI Taxonomy" id="52283"/>
    <lineage>
        <taxon>Eukaryota</taxon>
        <taxon>Metazoa</taxon>
        <taxon>Ecdysozoa</taxon>
        <taxon>Arthropoda</taxon>
        <taxon>Chelicerata</taxon>
        <taxon>Arachnida</taxon>
        <taxon>Acari</taxon>
        <taxon>Acariformes</taxon>
        <taxon>Sarcoptiformes</taxon>
        <taxon>Astigmata</taxon>
        <taxon>Psoroptidia</taxon>
        <taxon>Sarcoptoidea</taxon>
        <taxon>Sarcoptidae</taxon>
        <taxon>Sarcoptinae</taxon>
        <taxon>Sarcoptes</taxon>
    </lineage>
</organism>
<keyword evidence="9" id="KW-0325">Glycoprotein</keyword>
<evidence type="ECO:0000256" key="9">
    <source>
        <dbReference type="ARBA" id="ARBA00023180"/>
    </source>
</evidence>
<dbReference type="PANTHER" id="PTHR21092:SF0">
    <property type="entry name" value="NICASTRIN"/>
    <property type="match status" value="1"/>
</dbReference>
<dbReference type="EnsemblMetazoa" id="SSS_1743s_mrna">
    <property type="protein sequence ID" value="KAF7490471.1"/>
    <property type="gene ID" value="SSS_1743"/>
</dbReference>
<dbReference type="GO" id="GO:0007220">
    <property type="term" value="P:Notch receptor processing"/>
    <property type="evidence" value="ECO:0007669"/>
    <property type="project" value="TreeGrafter"/>
</dbReference>
<dbReference type="GO" id="GO:0005886">
    <property type="term" value="C:plasma membrane"/>
    <property type="evidence" value="ECO:0007669"/>
    <property type="project" value="UniProtKB-ARBA"/>
</dbReference>
<name>A0A834VBD0_SARSC</name>
<dbReference type="InterPro" id="IPR008710">
    <property type="entry name" value="Nicastrin"/>
</dbReference>
<dbReference type="PANTHER" id="PTHR21092">
    <property type="entry name" value="NICASTRIN"/>
    <property type="match status" value="1"/>
</dbReference>
<keyword evidence="7 10" id="KW-1133">Transmembrane helix</keyword>
<evidence type="ECO:0000256" key="4">
    <source>
        <dbReference type="ARBA" id="ARBA00022692"/>
    </source>
</evidence>
<keyword evidence="4 10" id="KW-0812">Transmembrane</keyword>
<proteinExistence type="inferred from homology"/>
<feature type="transmembrane region" description="Helical" evidence="10">
    <location>
        <begin position="554"/>
        <end position="571"/>
    </location>
</feature>
<accession>A0A834VBD0</accession>
<dbReference type="Pfam" id="PF18266">
    <property type="entry name" value="Ncstrn_small"/>
    <property type="match status" value="1"/>
</dbReference>
<dbReference type="InterPro" id="IPR041084">
    <property type="entry name" value="Ncstrn_small"/>
</dbReference>
<evidence type="ECO:0000256" key="3">
    <source>
        <dbReference type="ARBA" id="ARBA00015303"/>
    </source>
</evidence>
<dbReference type="AlphaFoldDB" id="A0A834VBD0"/>
<keyword evidence="6" id="KW-0914">Notch signaling pathway</keyword>
<dbReference type="GO" id="GO:0016485">
    <property type="term" value="P:protein processing"/>
    <property type="evidence" value="ECO:0007669"/>
    <property type="project" value="InterPro"/>
</dbReference>
<dbReference type="Gene3D" id="3.40.630.10">
    <property type="entry name" value="Zn peptidases"/>
    <property type="match status" value="1"/>
</dbReference>
<dbReference type="Pfam" id="PF05450">
    <property type="entry name" value="Nicastrin"/>
    <property type="match status" value="1"/>
</dbReference>
<evidence type="ECO:0000256" key="5">
    <source>
        <dbReference type="ARBA" id="ARBA00022729"/>
    </source>
</evidence>
<reference evidence="14" key="1">
    <citation type="journal article" date="2020" name="PLoS Negl. Trop. Dis.">
        <title>High-quality nuclear genome for Sarcoptes scabiei-A critical resource for a neglected parasite.</title>
        <authorList>
            <person name="Korhonen P.K."/>
            <person name="Gasser R.B."/>
            <person name="Ma G."/>
            <person name="Wang T."/>
            <person name="Stroehlein A.J."/>
            <person name="Young N.D."/>
            <person name="Ang C.S."/>
            <person name="Fernando D.D."/>
            <person name="Lu H.C."/>
            <person name="Taylor S."/>
            <person name="Reynolds S.L."/>
            <person name="Mofiz E."/>
            <person name="Najaraj S.H."/>
            <person name="Gowda H."/>
            <person name="Madugundu A."/>
            <person name="Renuse S."/>
            <person name="Holt D."/>
            <person name="Pandey A."/>
            <person name="Papenfuss A.T."/>
            <person name="Fischer K."/>
        </authorList>
    </citation>
    <scope>NUCLEOTIDE SEQUENCE [LARGE SCALE GENOMIC DNA]</scope>
</reference>
<evidence type="ECO:0000259" key="11">
    <source>
        <dbReference type="Pfam" id="PF18266"/>
    </source>
</evidence>
<dbReference type="GO" id="GO:0007219">
    <property type="term" value="P:Notch signaling pathway"/>
    <property type="evidence" value="ECO:0007669"/>
    <property type="project" value="UniProtKB-KW"/>
</dbReference>
<evidence type="ECO:0000313" key="13">
    <source>
        <dbReference type="EnsemblMetazoa" id="KAF7490471.1"/>
    </source>
</evidence>
<evidence type="ECO:0000256" key="8">
    <source>
        <dbReference type="ARBA" id="ARBA00023136"/>
    </source>
</evidence>
<dbReference type="EMBL" id="WVUK01000062">
    <property type="protein sequence ID" value="KAF7490471.1"/>
    <property type="molecule type" value="Genomic_DNA"/>
</dbReference>
<evidence type="ECO:0000256" key="7">
    <source>
        <dbReference type="ARBA" id="ARBA00022989"/>
    </source>
</evidence>
<evidence type="ECO:0000256" key="1">
    <source>
        <dbReference type="ARBA" id="ARBA00004479"/>
    </source>
</evidence>
<evidence type="ECO:0000256" key="10">
    <source>
        <dbReference type="SAM" id="Phobius"/>
    </source>
</evidence>
<evidence type="ECO:0000256" key="6">
    <source>
        <dbReference type="ARBA" id="ARBA00022976"/>
    </source>
</evidence>
<sequence>MSDQINQTDFIEYQSYSHDSMCPNQNYGFRNLTKHCKTAWIVKSNPFYEFALIEWPFPIFLVRNYDIVEQIYYCHSRFKERCYVQLNSFMFGAINSKRCLSRNHNHQIDLSVGAFCQSIKAQNVFSPFSFIKANKELSPRSVLILTARLDSFTMFDSYSPGANSVYASVITLLAVAACVNQNRAEIIRLQRQNRRMHNVLYALFDAESFGHIGSDGWIFSNNFIKEYQEKNLSGFTGKFLLRKIETVIELNQLISSNQFNHSRFWVHSDWSSKRARNNELFNDFLRIASRLNESIRIEKLTGAHGLPSSTIEEFIKFDSKIACLLFSGFGERFQNKFYHSIFDVPQQYDIEKLTEDLHRLTIFISTYIFEYLTGVKTELPYKINKFFVRKLIDCLFGLKKQCNLYMDYLQIIVSSLENTSPLLWKSNEINQNLRDFLRKNDHSKVTNRLAIQMILLYSNSLILDCAYNESIPDLVNIHLGRHESGRNYCLFGQMTTDVFGSIYSNYRDDLSGKVKKIVDNMRFIEFSSWTQSSFDFDKPPTIHLFCRKVDSIEIFTFSFGICILILSILLVKYCQFNYGIFFVTEESKSTLDGGVAETKPL</sequence>
<dbReference type="OrthoDB" id="755951at2759"/>